<evidence type="ECO:0000256" key="2">
    <source>
        <dbReference type="ARBA" id="ARBA00004749"/>
    </source>
</evidence>
<protein>
    <recommendedName>
        <fullName evidence="9">FAD-binding domain-containing protein</fullName>
    </recommendedName>
</protein>
<dbReference type="PRINTS" id="PR00420">
    <property type="entry name" value="RNGMNOXGNASE"/>
</dbReference>
<dbReference type="SUPFAM" id="SSF51905">
    <property type="entry name" value="FAD/NAD(P)-binding domain"/>
    <property type="match status" value="1"/>
</dbReference>
<dbReference type="GO" id="GO:0019168">
    <property type="term" value="F:2-polyprenylphenol 6-hydroxylase activity"/>
    <property type="evidence" value="ECO:0007669"/>
    <property type="project" value="TreeGrafter"/>
</dbReference>
<sequence>MKTQFDVAIVGSGLVGLATACALSRYDLTVAIIDTKVDEWQHFNVDEIGIRASAINGASQRYLSQIGIWHNLCASNRVHSFSEIGVWEKNGLAHLSAYAKDYGYENLGYIIENNLIAYHLYQLALATDNITIFNQVAIDNNYTDDYAFLTLADNTTLQAKLIIGADGAHSWLRRHEKISVFERNYIHHAVITTVETQYPHQACARQIFYPNGIVAFLPLWQANKSCLVWSTKPAQAEILTSLTESDFCHELFKLTGDKVGQCQLVNPRMVFPLKARFAKQFIKHRLALIGDAAHTIHPLAGQGVNLGFQDSALLVATIKKLIDEQKDIGLVENLKSFQFTRRKDALVMLTAMRTIQDMFNGDNAFKKMVRTVGMNAIDNFSPIKKQLIKYAMQI</sequence>
<keyword evidence="4" id="KW-0285">Flavoprotein</keyword>
<dbReference type="InterPro" id="IPR036188">
    <property type="entry name" value="FAD/NAD-bd_sf"/>
</dbReference>
<dbReference type="GO" id="GO:0110142">
    <property type="term" value="C:ubiquinone biosynthesis complex"/>
    <property type="evidence" value="ECO:0007669"/>
    <property type="project" value="UniProtKB-ARBA"/>
</dbReference>
<dbReference type="PANTHER" id="PTHR43876">
    <property type="entry name" value="UBIQUINONE BIOSYNTHESIS MONOOXYGENASE COQ6, MITOCHONDRIAL"/>
    <property type="match status" value="1"/>
</dbReference>
<dbReference type="InterPro" id="IPR002938">
    <property type="entry name" value="FAD-bd"/>
</dbReference>
<comment type="caution">
    <text evidence="10">The sequence shown here is derived from an EMBL/GenBank/DDBJ whole genome shotgun (WGS) entry which is preliminary data.</text>
</comment>
<comment type="cofactor">
    <cofactor evidence="1">
        <name>FAD</name>
        <dbReference type="ChEBI" id="CHEBI:57692"/>
    </cofactor>
</comment>
<dbReference type="NCBIfam" id="TIGR01988">
    <property type="entry name" value="Ubi-OHases"/>
    <property type="match status" value="1"/>
</dbReference>
<evidence type="ECO:0000256" key="5">
    <source>
        <dbReference type="ARBA" id="ARBA00022827"/>
    </source>
</evidence>
<evidence type="ECO:0000256" key="8">
    <source>
        <dbReference type="ARBA" id="ARBA00065734"/>
    </source>
</evidence>
<gene>
    <name evidence="10" type="ORF">B6D06_02640</name>
</gene>
<evidence type="ECO:0000256" key="1">
    <source>
        <dbReference type="ARBA" id="ARBA00001974"/>
    </source>
</evidence>
<dbReference type="PROSITE" id="PS51257">
    <property type="entry name" value="PROKAR_LIPOPROTEIN"/>
    <property type="match status" value="1"/>
</dbReference>
<dbReference type="Pfam" id="PF01494">
    <property type="entry name" value="FAD_binding_3"/>
    <property type="match status" value="1"/>
</dbReference>
<comment type="similarity">
    <text evidence="3">Belongs to the UbiH/COQ6 family.</text>
</comment>
<evidence type="ECO:0000313" key="11">
    <source>
        <dbReference type="Proteomes" id="UP000194968"/>
    </source>
</evidence>
<accession>A0A242NXK4</accession>
<dbReference type="OrthoDB" id="9769565at2"/>
<evidence type="ECO:0000256" key="3">
    <source>
        <dbReference type="ARBA" id="ARBA00005349"/>
    </source>
</evidence>
<dbReference type="InterPro" id="IPR051205">
    <property type="entry name" value="UbiH/COQ6_monooxygenase"/>
</dbReference>
<dbReference type="InterPro" id="IPR018168">
    <property type="entry name" value="Ubi_Hdrlase_CS"/>
</dbReference>
<comment type="pathway">
    <text evidence="2">Cofactor biosynthesis; ubiquinone biosynthesis.</text>
</comment>
<dbReference type="AlphaFoldDB" id="A0A242NXK4"/>
<dbReference type="FunFam" id="3.50.50.60:FF:000021">
    <property type="entry name" value="Ubiquinone biosynthesis monooxygenase COQ6"/>
    <property type="match status" value="1"/>
</dbReference>
<dbReference type="RefSeq" id="WP_086320110.1">
    <property type="nucleotide sequence ID" value="NZ_NASK01000077.1"/>
</dbReference>
<comment type="subunit">
    <text evidence="8">Component of the Ubi complex metabolon, which regroups five ubiquinone biosynthesis proteins (UbiE, UbiF, UbiG, UbiH and UbiI) and two accessory factors (UbiK and the lipid-binding protein UbiJ).</text>
</comment>
<organism evidence="10 11">
    <name type="scientific">Gilliamella apis</name>
    <dbReference type="NCBI Taxonomy" id="1970738"/>
    <lineage>
        <taxon>Bacteria</taxon>
        <taxon>Pseudomonadati</taxon>
        <taxon>Pseudomonadota</taxon>
        <taxon>Gammaproteobacteria</taxon>
        <taxon>Orbales</taxon>
        <taxon>Orbaceae</taxon>
        <taxon>Gilliamella</taxon>
    </lineage>
</organism>
<keyword evidence="7" id="KW-0503">Monooxygenase</keyword>
<evidence type="ECO:0000256" key="4">
    <source>
        <dbReference type="ARBA" id="ARBA00022630"/>
    </source>
</evidence>
<evidence type="ECO:0000259" key="9">
    <source>
        <dbReference type="Pfam" id="PF01494"/>
    </source>
</evidence>
<name>A0A242NXK4_9GAMM</name>
<keyword evidence="6" id="KW-0560">Oxidoreductase</keyword>
<dbReference type="GO" id="GO:0006744">
    <property type="term" value="P:ubiquinone biosynthetic process"/>
    <property type="evidence" value="ECO:0007669"/>
    <property type="project" value="UniProtKB-UniPathway"/>
</dbReference>
<reference evidence="10 11" key="1">
    <citation type="submission" date="2017-03" db="EMBL/GenBank/DDBJ databases">
        <title>Comparative genomics of honeybee gut symbionts reveal geographically distinct and subgroup specific antibiotic resistance.</title>
        <authorList>
            <person name="Ludvigsen J."/>
            <person name="Porcellato D."/>
            <person name="Labee-Lund T.M."/>
            <person name="Amdam G.V."/>
            <person name="Rudi K."/>
        </authorList>
    </citation>
    <scope>NUCLEOTIDE SEQUENCE [LARGE SCALE GENOMIC DNA]</scope>
    <source>
        <strain evidence="10 11">A-4-12</strain>
    </source>
</reference>
<dbReference type="EMBL" id="NASK01000077">
    <property type="protein sequence ID" value="OTQ51718.1"/>
    <property type="molecule type" value="Genomic_DNA"/>
</dbReference>
<feature type="domain" description="FAD-binding" evidence="9">
    <location>
        <begin position="5"/>
        <end position="327"/>
    </location>
</feature>
<dbReference type="UniPathway" id="UPA00232"/>
<dbReference type="GO" id="GO:0071949">
    <property type="term" value="F:FAD binding"/>
    <property type="evidence" value="ECO:0007669"/>
    <property type="project" value="InterPro"/>
</dbReference>
<keyword evidence="5" id="KW-0274">FAD</keyword>
<evidence type="ECO:0000256" key="6">
    <source>
        <dbReference type="ARBA" id="ARBA00023002"/>
    </source>
</evidence>
<dbReference type="Proteomes" id="UP000194968">
    <property type="component" value="Unassembled WGS sequence"/>
</dbReference>
<dbReference type="PANTHER" id="PTHR43876:SF7">
    <property type="entry name" value="UBIQUINONE BIOSYNTHESIS MONOOXYGENASE COQ6, MITOCHONDRIAL"/>
    <property type="match status" value="1"/>
</dbReference>
<dbReference type="PROSITE" id="PS01304">
    <property type="entry name" value="UBIH"/>
    <property type="match status" value="1"/>
</dbReference>
<proteinExistence type="inferred from homology"/>
<dbReference type="Gene3D" id="3.50.50.60">
    <property type="entry name" value="FAD/NAD(P)-binding domain"/>
    <property type="match status" value="2"/>
</dbReference>
<evidence type="ECO:0000313" key="10">
    <source>
        <dbReference type="EMBL" id="OTQ51718.1"/>
    </source>
</evidence>
<evidence type="ECO:0000256" key="7">
    <source>
        <dbReference type="ARBA" id="ARBA00023033"/>
    </source>
</evidence>
<dbReference type="InterPro" id="IPR010971">
    <property type="entry name" value="UbiH/COQ6"/>
</dbReference>